<keyword evidence="3" id="KW-0804">Transcription</keyword>
<dbReference type="SMART" id="SM00866">
    <property type="entry name" value="UTRA"/>
    <property type="match status" value="1"/>
</dbReference>
<dbReference type="Pfam" id="PF00392">
    <property type="entry name" value="GntR"/>
    <property type="match status" value="1"/>
</dbReference>
<feature type="domain" description="HTH gntR-type" evidence="4">
    <location>
        <begin position="23"/>
        <end position="91"/>
    </location>
</feature>
<dbReference type="SUPFAM" id="SSF64288">
    <property type="entry name" value="Chorismate lyase-like"/>
    <property type="match status" value="1"/>
</dbReference>
<dbReference type="Gene3D" id="3.40.1410.10">
    <property type="entry name" value="Chorismate lyase-like"/>
    <property type="match status" value="1"/>
</dbReference>
<organism evidence="5 6">
    <name type="scientific">Ktedonosporobacter rubrisoli</name>
    <dbReference type="NCBI Taxonomy" id="2509675"/>
    <lineage>
        <taxon>Bacteria</taxon>
        <taxon>Bacillati</taxon>
        <taxon>Chloroflexota</taxon>
        <taxon>Ktedonobacteria</taxon>
        <taxon>Ktedonobacterales</taxon>
        <taxon>Ktedonosporobacteraceae</taxon>
        <taxon>Ktedonosporobacter</taxon>
    </lineage>
</organism>
<evidence type="ECO:0000256" key="2">
    <source>
        <dbReference type="ARBA" id="ARBA00023125"/>
    </source>
</evidence>
<proteinExistence type="predicted"/>
<reference evidence="5 6" key="1">
    <citation type="submission" date="2019-01" db="EMBL/GenBank/DDBJ databases">
        <title>Ktedonosporobacter rubrisoli SCAWS-G2.</title>
        <authorList>
            <person name="Huang Y."/>
            <person name="Yan B."/>
        </authorList>
    </citation>
    <scope>NUCLEOTIDE SEQUENCE [LARGE SCALE GENOMIC DNA]</scope>
    <source>
        <strain evidence="5 6">SCAWS-G2</strain>
    </source>
</reference>
<dbReference type="InterPro" id="IPR028978">
    <property type="entry name" value="Chorismate_lyase_/UTRA_dom_sf"/>
</dbReference>
<keyword evidence="6" id="KW-1185">Reference proteome</keyword>
<dbReference type="InterPro" id="IPR036390">
    <property type="entry name" value="WH_DNA-bd_sf"/>
</dbReference>
<dbReference type="InterPro" id="IPR000524">
    <property type="entry name" value="Tscrpt_reg_HTH_GntR"/>
</dbReference>
<dbReference type="PANTHER" id="PTHR44846">
    <property type="entry name" value="MANNOSYL-D-GLYCERATE TRANSPORT/METABOLISM SYSTEM REPRESSOR MNGR-RELATED"/>
    <property type="match status" value="1"/>
</dbReference>
<dbReference type="PANTHER" id="PTHR44846:SF1">
    <property type="entry name" value="MANNOSYL-D-GLYCERATE TRANSPORT_METABOLISM SYSTEM REPRESSOR MNGR-RELATED"/>
    <property type="match status" value="1"/>
</dbReference>
<keyword evidence="1" id="KW-0805">Transcription regulation</keyword>
<dbReference type="EMBL" id="CP035758">
    <property type="protein sequence ID" value="QBD78105.1"/>
    <property type="molecule type" value="Genomic_DNA"/>
</dbReference>
<dbReference type="InterPro" id="IPR011663">
    <property type="entry name" value="UTRA"/>
</dbReference>
<dbReference type="AlphaFoldDB" id="A0A4P6JS00"/>
<dbReference type="InterPro" id="IPR050679">
    <property type="entry name" value="Bact_HTH_transcr_reg"/>
</dbReference>
<dbReference type="Proteomes" id="UP000290365">
    <property type="component" value="Chromosome"/>
</dbReference>
<keyword evidence="2" id="KW-0238">DNA-binding</keyword>
<sequence>MQRTKEKALILDEKDIIRHNSPIPYYYQLARHIEQKIKSKQWLPGEILPSEQEICQGLKISRTVVRQAMNYLVDAELVLKQNGKRSCVAGPALLKKAAPTLYKSSADLCAQEEAPPLKVLELAIVAASAPVAEALNMTEGEQVIKVERLRFLGEVPASLLISYIPEYLCPNLIHEDFSRQSLCALLTRKYQLVRAESLRTVEILEATQPQARLLGIDIGSPLLALRDIGILKNGVPFNYQVAFYRGEYSKLEMHLLYPR</sequence>
<dbReference type="InterPro" id="IPR036388">
    <property type="entry name" value="WH-like_DNA-bd_sf"/>
</dbReference>
<dbReference type="GO" id="GO:0003677">
    <property type="term" value="F:DNA binding"/>
    <property type="evidence" value="ECO:0007669"/>
    <property type="project" value="UniProtKB-KW"/>
</dbReference>
<dbReference type="PROSITE" id="PS50949">
    <property type="entry name" value="HTH_GNTR"/>
    <property type="match status" value="1"/>
</dbReference>
<dbReference type="Gene3D" id="1.10.10.10">
    <property type="entry name" value="Winged helix-like DNA-binding domain superfamily/Winged helix DNA-binding domain"/>
    <property type="match status" value="1"/>
</dbReference>
<gene>
    <name evidence="5" type="ORF">EPA93_19730</name>
</gene>
<dbReference type="GO" id="GO:0003700">
    <property type="term" value="F:DNA-binding transcription factor activity"/>
    <property type="evidence" value="ECO:0007669"/>
    <property type="project" value="InterPro"/>
</dbReference>
<protein>
    <submittedName>
        <fullName evidence="5">GntR family transcriptional regulator</fullName>
    </submittedName>
</protein>
<dbReference type="OrthoDB" id="146373at2"/>
<dbReference type="Pfam" id="PF07702">
    <property type="entry name" value="UTRA"/>
    <property type="match status" value="1"/>
</dbReference>
<dbReference type="SMART" id="SM00345">
    <property type="entry name" value="HTH_GNTR"/>
    <property type="match status" value="1"/>
</dbReference>
<evidence type="ECO:0000313" key="5">
    <source>
        <dbReference type="EMBL" id="QBD78105.1"/>
    </source>
</evidence>
<name>A0A4P6JS00_KTERU</name>
<evidence type="ECO:0000256" key="3">
    <source>
        <dbReference type="ARBA" id="ARBA00023163"/>
    </source>
</evidence>
<dbReference type="CDD" id="cd07377">
    <property type="entry name" value="WHTH_GntR"/>
    <property type="match status" value="1"/>
</dbReference>
<accession>A0A4P6JS00</accession>
<dbReference type="GO" id="GO:0045892">
    <property type="term" value="P:negative regulation of DNA-templated transcription"/>
    <property type="evidence" value="ECO:0007669"/>
    <property type="project" value="TreeGrafter"/>
</dbReference>
<evidence type="ECO:0000313" key="6">
    <source>
        <dbReference type="Proteomes" id="UP000290365"/>
    </source>
</evidence>
<evidence type="ECO:0000256" key="1">
    <source>
        <dbReference type="ARBA" id="ARBA00023015"/>
    </source>
</evidence>
<dbReference type="KEGG" id="kbs:EPA93_19730"/>
<dbReference type="SUPFAM" id="SSF46785">
    <property type="entry name" value="Winged helix' DNA-binding domain"/>
    <property type="match status" value="1"/>
</dbReference>
<evidence type="ECO:0000259" key="4">
    <source>
        <dbReference type="PROSITE" id="PS50949"/>
    </source>
</evidence>